<comment type="caution">
    <text evidence="1">The sequence shown here is derived from an EMBL/GenBank/DDBJ whole genome shotgun (WGS) entry which is preliminary data.</text>
</comment>
<accession>A0A134BN03</accession>
<proteinExistence type="predicted"/>
<organism evidence="1">
    <name type="scientific">Prevotella amnii</name>
    <dbReference type="NCBI Taxonomy" id="419005"/>
    <lineage>
        <taxon>Bacteria</taxon>
        <taxon>Pseudomonadati</taxon>
        <taxon>Bacteroidota</taxon>
        <taxon>Bacteroidia</taxon>
        <taxon>Bacteroidales</taxon>
        <taxon>Prevotellaceae</taxon>
        <taxon>Prevotella</taxon>
    </lineage>
</organism>
<gene>
    <name evidence="1" type="ORF">HMPREF1860_00219</name>
</gene>
<dbReference type="AlphaFoldDB" id="A0A134BN03"/>
<name>A0A134BN03_9BACT</name>
<evidence type="ECO:0000313" key="1">
    <source>
        <dbReference type="EMBL" id="KXB81319.1"/>
    </source>
</evidence>
<dbReference type="STRING" id="419005.HMPREF1860_00219"/>
<evidence type="ECO:0000313" key="2">
    <source>
        <dbReference type="Proteomes" id="UP000070531"/>
    </source>
</evidence>
<reference evidence="1 2" key="1">
    <citation type="submission" date="2016-01" db="EMBL/GenBank/DDBJ databases">
        <authorList>
            <person name="Oliw E.H."/>
        </authorList>
    </citation>
    <scope>NUCLEOTIDE SEQUENCE [LARGE SCALE GENOMIC DNA]</scope>
    <source>
        <strain evidence="1 2">DNF00307</strain>
    </source>
</reference>
<dbReference type="PATRIC" id="fig|419005.5.peg.222"/>
<sequence length="52" mass="5838">MEKKILKSMESIPMMSESDFDCLILNDDQADEIYGGKGKWICGGVYNNCVNC</sequence>
<protein>
    <submittedName>
        <fullName evidence="1">Uncharacterized protein</fullName>
    </submittedName>
</protein>
<dbReference type="EMBL" id="LSDL01000012">
    <property type="protein sequence ID" value="KXB81319.1"/>
    <property type="molecule type" value="Genomic_DNA"/>
</dbReference>
<dbReference type="Proteomes" id="UP000070531">
    <property type="component" value="Unassembled WGS sequence"/>
</dbReference>